<evidence type="ECO:0000256" key="1">
    <source>
        <dbReference type="SAM" id="MobiDB-lite"/>
    </source>
</evidence>
<dbReference type="Proteomes" id="UP000007174">
    <property type="component" value="Unassembled WGS sequence"/>
</dbReference>
<accession>H1W133</accession>
<evidence type="ECO:0000313" key="2">
    <source>
        <dbReference type="EMBL" id="CCF46196.1"/>
    </source>
</evidence>
<feature type="region of interest" description="Disordered" evidence="1">
    <location>
        <begin position="23"/>
        <end position="55"/>
    </location>
</feature>
<protein>
    <submittedName>
        <fullName evidence="2">Uncharacterized protein</fullName>
    </submittedName>
</protein>
<name>H1W133_COLHI</name>
<organism evidence="2 3">
    <name type="scientific">Colletotrichum higginsianum (strain IMI 349063)</name>
    <name type="common">Crucifer anthracnose fungus</name>
    <dbReference type="NCBI Taxonomy" id="759273"/>
    <lineage>
        <taxon>Eukaryota</taxon>
        <taxon>Fungi</taxon>
        <taxon>Dikarya</taxon>
        <taxon>Ascomycota</taxon>
        <taxon>Pezizomycotina</taxon>
        <taxon>Sordariomycetes</taxon>
        <taxon>Hypocreomycetidae</taxon>
        <taxon>Glomerellales</taxon>
        <taxon>Glomerellaceae</taxon>
        <taxon>Colletotrichum</taxon>
        <taxon>Colletotrichum destructivum species complex</taxon>
    </lineage>
</organism>
<dbReference type="EMBL" id="CACQ02008445">
    <property type="protein sequence ID" value="CCF46196.1"/>
    <property type="molecule type" value="Genomic_DNA"/>
</dbReference>
<proteinExistence type="predicted"/>
<evidence type="ECO:0000313" key="3">
    <source>
        <dbReference type="Proteomes" id="UP000007174"/>
    </source>
</evidence>
<gene>
    <name evidence="2" type="ORF">CH063_03808</name>
</gene>
<sequence length="103" mass="11485">LSFPRCWSGAHFGQCEAKNSLIRDHHHPGDSVKASRSSLRAETQRPALDRAGTSDLVSPSWGPIVGSYRSCRHRQGRALAELFHSLRNPQDLSKNHLLVSLFL</sequence>
<feature type="non-terminal residue" evidence="2">
    <location>
        <position position="103"/>
    </location>
</feature>
<reference evidence="3" key="1">
    <citation type="journal article" date="2012" name="Nat. Genet.">
        <title>Lifestyle transitions in plant pathogenic Colletotrichum fungi deciphered by genome and transcriptome analyses.</title>
        <authorList>
            <person name="O'Connell R.J."/>
            <person name="Thon M.R."/>
            <person name="Hacquard S."/>
            <person name="Amyotte S.G."/>
            <person name="Kleemann J."/>
            <person name="Torres M.F."/>
            <person name="Damm U."/>
            <person name="Buiate E.A."/>
            <person name="Epstein L."/>
            <person name="Alkan N."/>
            <person name="Altmueller J."/>
            <person name="Alvarado-Balderrama L."/>
            <person name="Bauser C.A."/>
            <person name="Becker C."/>
            <person name="Birren B.W."/>
            <person name="Chen Z."/>
            <person name="Choi J."/>
            <person name="Crouch J.A."/>
            <person name="Duvick J.P."/>
            <person name="Farman M.A."/>
            <person name="Gan P."/>
            <person name="Heiman D."/>
            <person name="Henrissat B."/>
            <person name="Howard R.J."/>
            <person name="Kabbage M."/>
            <person name="Koch C."/>
            <person name="Kracher B."/>
            <person name="Kubo Y."/>
            <person name="Law A.D."/>
            <person name="Lebrun M.-H."/>
            <person name="Lee Y.-H."/>
            <person name="Miyara I."/>
            <person name="Moore N."/>
            <person name="Neumann U."/>
            <person name="Nordstroem K."/>
            <person name="Panaccione D.G."/>
            <person name="Panstruga R."/>
            <person name="Place M."/>
            <person name="Proctor R.H."/>
            <person name="Prusky D."/>
            <person name="Rech G."/>
            <person name="Reinhardt R."/>
            <person name="Rollins J.A."/>
            <person name="Rounsley S."/>
            <person name="Schardl C.L."/>
            <person name="Schwartz D.C."/>
            <person name="Shenoy N."/>
            <person name="Shirasu K."/>
            <person name="Sikhakolli U.R."/>
            <person name="Stueber K."/>
            <person name="Sukno S.A."/>
            <person name="Sweigard J.A."/>
            <person name="Takano Y."/>
            <person name="Takahara H."/>
            <person name="Trail F."/>
            <person name="van der Does H.C."/>
            <person name="Voll L.M."/>
            <person name="Will I."/>
            <person name="Young S."/>
            <person name="Zeng Q."/>
            <person name="Zhang J."/>
            <person name="Zhou S."/>
            <person name="Dickman M.B."/>
            <person name="Schulze-Lefert P."/>
            <person name="Ver Loren van Themaat E."/>
            <person name="Ma L.-J."/>
            <person name="Vaillancourt L.J."/>
        </authorList>
    </citation>
    <scope>NUCLEOTIDE SEQUENCE [LARGE SCALE GENOMIC DNA]</scope>
    <source>
        <strain evidence="3">IMI 349063</strain>
    </source>
</reference>
<dbReference type="AlphaFoldDB" id="H1W133"/>
<dbReference type="HOGENOM" id="CLU_2270088_0_0_1"/>